<dbReference type="InterPro" id="IPR025202">
    <property type="entry name" value="PLD-like_dom"/>
</dbReference>
<comment type="subcellular location">
    <subcellularLocation>
        <location evidence="1">Cell membrane</location>
    </subcellularLocation>
</comment>
<dbReference type="SMART" id="SM00155">
    <property type="entry name" value="PLDc"/>
    <property type="match status" value="2"/>
</dbReference>
<sequence length="463" mass="51854">MTLTLAISLLWIVYLLVLSVLIIWQRRAPVATLSWILSLAALPWIGLVIFLVFGPQKIKRKRLRRAASKQRLGIHKQGSTNKAPPVYAEQMAKMGLATTEMPTVTCTRFDLLVDGGATYEAIFAAIEAATRQVHLEYYIYEPDGIGTALRDLLIRKARQGVQVRLLIDALGSKRCGRKFLGPLTTAGAEVAFFHETSFRRLRPVINMRTHRKLVICDGGVGFTGGINITDEEDERSNPVAFHDLHLRLEGAVVDQLQQIFLEDWFYTTGERPEPLPYKEPPEGEHIVQVLQSGPDNDWAPIYRAYLAAINSAEERILLTTPYFVPDEGAMVALTSAALRGVDVQVMVPRRSDSWIVTEAARSYFDELVIAGVQVWEYNGRMLHSKTLVVDQKYAAIGTANFDNRSFRLNFEVSVLAYGPVQANALAERFKADLAQAQRVSRPRQISKLSAFGEAWARLFSPLL</sequence>
<dbReference type="EC" id="2.7.8.-" evidence="8"/>
<gene>
    <name evidence="11" type="ORF">HNQ50_004412</name>
</gene>
<dbReference type="EMBL" id="JACHHN010000013">
    <property type="protein sequence ID" value="MBB5193652.1"/>
    <property type="molecule type" value="Genomic_DNA"/>
</dbReference>
<dbReference type="SUPFAM" id="SSF56024">
    <property type="entry name" value="Phospholipase D/nuclease"/>
    <property type="match status" value="2"/>
</dbReference>
<evidence type="ECO:0000256" key="6">
    <source>
        <dbReference type="ARBA" id="ARBA00022989"/>
    </source>
</evidence>
<keyword evidence="6 9" id="KW-1133">Transmembrane helix</keyword>
<evidence type="ECO:0000256" key="2">
    <source>
        <dbReference type="ARBA" id="ARBA00022475"/>
    </source>
</evidence>
<evidence type="ECO:0000256" key="3">
    <source>
        <dbReference type="ARBA" id="ARBA00022679"/>
    </source>
</evidence>
<dbReference type="RefSeq" id="WP_184103534.1">
    <property type="nucleotide sequence ID" value="NZ_JACHHN010000013.1"/>
</dbReference>
<protein>
    <recommendedName>
        <fullName evidence="8">Cardiolipin synthase</fullName>
        <ecNumber evidence="8">2.7.8.-</ecNumber>
    </recommendedName>
</protein>
<evidence type="ECO:0000256" key="8">
    <source>
        <dbReference type="NCBIfam" id="TIGR04265"/>
    </source>
</evidence>
<feature type="transmembrane region" description="Helical" evidence="9">
    <location>
        <begin position="30"/>
        <end position="54"/>
    </location>
</feature>
<comment type="caution">
    <text evidence="11">The sequence shown here is derived from an EMBL/GenBank/DDBJ whole genome shotgun (WGS) entry which is preliminary data.</text>
</comment>
<dbReference type="PANTHER" id="PTHR21248">
    <property type="entry name" value="CARDIOLIPIN SYNTHASE"/>
    <property type="match status" value="1"/>
</dbReference>
<organism evidence="11 12">
    <name type="scientific">Silvimonas terrae</name>
    <dbReference type="NCBI Taxonomy" id="300266"/>
    <lineage>
        <taxon>Bacteria</taxon>
        <taxon>Pseudomonadati</taxon>
        <taxon>Pseudomonadota</taxon>
        <taxon>Betaproteobacteria</taxon>
        <taxon>Neisseriales</taxon>
        <taxon>Chitinibacteraceae</taxon>
        <taxon>Silvimonas</taxon>
    </lineage>
</organism>
<feature type="domain" description="PLD phosphodiesterase" evidence="10">
    <location>
        <begin position="205"/>
        <end position="232"/>
    </location>
</feature>
<dbReference type="PROSITE" id="PS50035">
    <property type="entry name" value="PLD"/>
    <property type="match status" value="2"/>
</dbReference>
<evidence type="ECO:0000256" key="9">
    <source>
        <dbReference type="SAM" id="Phobius"/>
    </source>
</evidence>
<feature type="transmembrane region" description="Helical" evidence="9">
    <location>
        <begin position="5"/>
        <end position="24"/>
    </location>
</feature>
<dbReference type="AlphaFoldDB" id="A0A840RN91"/>
<dbReference type="NCBIfam" id="TIGR04265">
    <property type="entry name" value="bac_cardiolipin"/>
    <property type="match status" value="1"/>
</dbReference>
<name>A0A840RN91_9NEIS</name>
<dbReference type="CDD" id="cd09112">
    <property type="entry name" value="PLDc_CLS_2"/>
    <property type="match status" value="1"/>
</dbReference>
<dbReference type="GO" id="GO:0032049">
    <property type="term" value="P:cardiolipin biosynthetic process"/>
    <property type="evidence" value="ECO:0007669"/>
    <property type="project" value="UniProtKB-UniRule"/>
</dbReference>
<dbReference type="Gene3D" id="3.30.870.10">
    <property type="entry name" value="Endonuclease Chain A"/>
    <property type="match status" value="2"/>
</dbReference>
<evidence type="ECO:0000259" key="10">
    <source>
        <dbReference type="PROSITE" id="PS50035"/>
    </source>
</evidence>
<keyword evidence="12" id="KW-1185">Reference proteome</keyword>
<dbReference type="InterPro" id="IPR001736">
    <property type="entry name" value="PLipase_D/transphosphatidylase"/>
</dbReference>
<evidence type="ECO:0000256" key="7">
    <source>
        <dbReference type="ARBA" id="ARBA00023136"/>
    </source>
</evidence>
<dbReference type="GO" id="GO:0008808">
    <property type="term" value="F:cardiolipin synthase activity"/>
    <property type="evidence" value="ECO:0007669"/>
    <property type="project" value="UniProtKB-UniRule"/>
</dbReference>
<evidence type="ECO:0000256" key="4">
    <source>
        <dbReference type="ARBA" id="ARBA00022692"/>
    </source>
</evidence>
<reference evidence="11 12" key="1">
    <citation type="submission" date="2020-08" db="EMBL/GenBank/DDBJ databases">
        <title>Genomic Encyclopedia of Type Strains, Phase IV (KMG-IV): sequencing the most valuable type-strain genomes for metagenomic binning, comparative biology and taxonomic classification.</title>
        <authorList>
            <person name="Goeker M."/>
        </authorList>
    </citation>
    <scope>NUCLEOTIDE SEQUENCE [LARGE SCALE GENOMIC DNA]</scope>
    <source>
        <strain evidence="11 12">DSM 18233</strain>
    </source>
</reference>
<dbReference type="Pfam" id="PF13091">
    <property type="entry name" value="PLDc_2"/>
    <property type="match status" value="2"/>
</dbReference>
<accession>A0A840RN91</accession>
<feature type="domain" description="PLD phosphodiesterase" evidence="10">
    <location>
        <begin position="378"/>
        <end position="405"/>
    </location>
</feature>
<dbReference type="InterPro" id="IPR022924">
    <property type="entry name" value="Cardiolipin_synthase"/>
</dbReference>
<keyword evidence="5" id="KW-0677">Repeat</keyword>
<evidence type="ECO:0000313" key="12">
    <source>
        <dbReference type="Proteomes" id="UP000543030"/>
    </source>
</evidence>
<dbReference type="Proteomes" id="UP000543030">
    <property type="component" value="Unassembled WGS sequence"/>
</dbReference>
<keyword evidence="3 11" id="KW-0808">Transferase</keyword>
<keyword evidence="7 9" id="KW-0472">Membrane</keyword>
<evidence type="ECO:0000313" key="11">
    <source>
        <dbReference type="EMBL" id="MBB5193652.1"/>
    </source>
</evidence>
<dbReference type="PANTHER" id="PTHR21248:SF22">
    <property type="entry name" value="PHOSPHOLIPASE D"/>
    <property type="match status" value="1"/>
</dbReference>
<dbReference type="CDD" id="cd09110">
    <property type="entry name" value="PLDc_CLS_1"/>
    <property type="match status" value="1"/>
</dbReference>
<keyword evidence="2" id="KW-1003">Cell membrane</keyword>
<keyword evidence="4 9" id="KW-0812">Transmembrane</keyword>
<proteinExistence type="predicted"/>
<dbReference type="GO" id="GO:0005886">
    <property type="term" value="C:plasma membrane"/>
    <property type="evidence" value="ECO:0007669"/>
    <property type="project" value="UniProtKB-SubCell"/>
</dbReference>
<evidence type="ECO:0000256" key="5">
    <source>
        <dbReference type="ARBA" id="ARBA00022737"/>
    </source>
</evidence>
<evidence type="ECO:0000256" key="1">
    <source>
        <dbReference type="ARBA" id="ARBA00004236"/>
    </source>
</evidence>